<dbReference type="Proteomes" id="UP000887116">
    <property type="component" value="Unassembled WGS sequence"/>
</dbReference>
<keyword evidence="2" id="KW-1185">Reference proteome</keyword>
<comment type="caution">
    <text evidence="1">The sequence shown here is derived from an EMBL/GenBank/DDBJ whole genome shotgun (WGS) entry which is preliminary data.</text>
</comment>
<gene>
    <name evidence="1" type="ORF">TNCT_139191</name>
</gene>
<name>A0A8X6H5L6_TRICU</name>
<sequence>MYVSRIKFEISSSESAVSLGNFDGHSGYLKMDKTTWKRVNIFNRWNVMNGPKAESSHYRDLRQFLSFRTPGKEIDEMQDK</sequence>
<protein>
    <submittedName>
        <fullName evidence="1">Uncharacterized protein</fullName>
    </submittedName>
</protein>
<dbReference type="AlphaFoldDB" id="A0A8X6H5L6"/>
<proteinExistence type="predicted"/>
<evidence type="ECO:0000313" key="1">
    <source>
        <dbReference type="EMBL" id="GFR15590.1"/>
    </source>
</evidence>
<accession>A0A8X6H5L6</accession>
<evidence type="ECO:0000313" key="2">
    <source>
        <dbReference type="Proteomes" id="UP000887116"/>
    </source>
</evidence>
<reference evidence="1" key="1">
    <citation type="submission" date="2020-07" db="EMBL/GenBank/DDBJ databases">
        <title>Multicomponent nature underlies the extraordinary mechanical properties of spider dragline silk.</title>
        <authorList>
            <person name="Kono N."/>
            <person name="Nakamura H."/>
            <person name="Mori M."/>
            <person name="Yoshida Y."/>
            <person name="Ohtoshi R."/>
            <person name="Malay A.D."/>
            <person name="Moran D.A.P."/>
            <person name="Tomita M."/>
            <person name="Numata K."/>
            <person name="Arakawa K."/>
        </authorList>
    </citation>
    <scope>NUCLEOTIDE SEQUENCE</scope>
</reference>
<dbReference type="EMBL" id="BMAO01017425">
    <property type="protein sequence ID" value="GFR15590.1"/>
    <property type="molecule type" value="Genomic_DNA"/>
</dbReference>
<organism evidence="1 2">
    <name type="scientific">Trichonephila clavata</name>
    <name type="common">Joro spider</name>
    <name type="synonym">Nephila clavata</name>
    <dbReference type="NCBI Taxonomy" id="2740835"/>
    <lineage>
        <taxon>Eukaryota</taxon>
        <taxon>Metazoa</taxon>
        <taxon>Ecdysozoa</taxon>
        <taxon>Arthropoda</taxon>
        <taxon>Chelicerata</taxon>
        <taxon>Arachnida</taxon>
        <taxon>Araneae</taxon>
        <taxon>Araneomorphae</taxon>
        <taxon>Entelegynae</taxon>
        <taxon>Araneoidea</taxon>
        <taxon>Nephilidae</taxon>
        <taxon>Trichonephila</taxon>
    </lineage>
</organism>